<evidence type="ECO:0000256" key="3">
    <source>
        <dbReference type="ARBA" id="ARBA00022679"/>
    </source>
</evidence>
<dbReference type="SUPFAM" id="SSF53098">
    <property type="entry name" value="Ribonuclease H-like"/>
    <property type="match status" value="1"/>
</dbReference>
<dbReference type="EMBL" id="MH319476">
    <property type="protein sequence ID" value="AWX52937.1"/>
    <property type="molecule type" value="Genomic_DNA"/>
</dbReference>
<proteinExistence type="inferred from homology"/>
<comment type="similarity">
    <text evidence="2 10">Belongs to the DNA polymerase type-B family.</text>
</comment>
<feature type="domain" description="DNA-directed DNA polymerase family B mitochondria/virus" evidence="11">
    <location>
        <begin position="422"/>
        <end position="864"/>
    </location>
</feature>
<evidence type="ECO:0000256" key="1">
    <source>
        <dbReference type="ARBA" id="ARBA00004173"/>
    </source>
</evidence>
<evidence type="ECO:0000313" key="12">
    <source>
        <dbReference type="EMBL" id="AWX52937.1"/>
    </source>
</evidence>
<accession>A0A2Z4M9E3</accession>
<dbReference type="InterPro" id="IPR004868">
    <property type="entry name" value="DNA-dir_DNA_pol_B_mt/vir"/>
</dbReference>
<comment type="catalytic activity">
    <reaction evidence="9 10">
        <text>DNA(n) + a 2'-deoxyribonucleoside 5'-triphosphate = DNA(n+1) + diphosphate</text>
        <dbReference type="Rhea" id="RHEA:22508"/>
        <dbReference type="Rhea" id="RHEA-COMP:17339"/>
        <dbReference type="Rhea" id="RHEA-COMP:17340"/>
        <dbReference type="ChEBI" id="CHEBI:33019"/>
        <dbReference type="ChEBI" id="CHEBI:61560"/>
        <dbReference type="ChEBI" id="CHEBI:173112"/>
        <dbReference type="EC" id="2.7.7.7"/>
    </reaction>
</comment>
<evidence type="ECO:0000256" key="10">
    <source>
        <dbReference type="RuleBase" id="RU000442"/>
    </source>
</evidence>
<dbReference type="InterPro" id="IPR017964">
    <property type="entry name" value="DNA-dir_DNA_pol_B_CS"/>
</dbReference>
<dbReference type="Pfam" id="PF03175">
    <property type="entry name" value="DNA_pol_B_2"/>
    <property type="match status" value="1"/>
</dbReference>
<dbReference type="InterPro" id="IPR012337">
    <property type="entry name" value="RNaseH-like_sf"/>
</dbReference>
<evidence type="ECO:0000256" key="9">
    <source>
        <dbReference type="ARBA" id="ARBA00049244"/>
    </source>
</evidence>
<name>A0A2Z4M9E3_9AGAM</name>
<keyword evidence="3 10" id="KW-0808">Transferase</keyword>
<organism evidence="12">
    <name type="scientific">Lactarius sp.</name>
    <name type="common">in: basidiomycete fungi</name>
    <dbReference type="NCBI Taxonomy" id="1886493"/>
    <lineage>
        <taxon>Eukaryota</taxon>
        <taxon>Fungi</taxon>
        <taxon>Dikarya</taxon>
        <taxon>Basidiomycota</taxon>
        <taxon>Agaricomycotina</taxon>
        <taxon>Agaricomycetes</taxon>
        <taxon>Russulales</taxon>
        <taxon>Russulaceae</taxon>
        <taxon>Lactarius</taxon>
    </lineage>
</organism>
<evidence type="ECO:0000256" key="2">
    <source>
        <dbReference type="ARBA" id="ARBA00005755"/>
    </source>
</evidence>
<evidence type="ECO:0000256" key="6">
    <source>
        <dbReference type="ARBA" id="ARBA00022932"/>
    </source>
</evidence>
<dbReference type="PANTHER" id="PTHR33568:SF3">
    <property type="entry name" value="DNA-DIRECTED DNA POLYMERASE"/>
    <property type="match status" value="1"/>
</dbReference>
<keyword evidence="6 10" id="KW-0239">DNA-directed DNA polymerase</keyword>
<dbReference type="SMART" id="SM00486">
    <property type="entry name" value="POLBc"/>
    <property type="match status" value="1"/>
</dbReference>
<dbReference type="PRINTS" id="PR00106">
    <property type="entry name" value="DNAPOLB"/>
</dbReference>
<dbReference type="Gene3D" id="1.10.287.690">
    <property type="entry name" value="Helix hairpin bin"/>
    <property type="match status" value="1"/>
</dbReference>
<evidence type="ECO:0000259" key="11">
    <source>
        <dbReference type="Pfam" id="PF03175"/>
    </source>
</evidence>
<evidence type="ECO:0000256" key="8">
    <source>
        <dbReference type="ARBA" id="ARBA00023128"/>
    </source>
</evidence>
<gene>
    <name evidence="12" type="primary">orf1007</name>
</gene>
<dbReference type="GO" id="GO:0003677">
    <property type="term" value="F:DNA binding"/>
    <property type="evidence" value="ECO:0007669"/>
    <property type="project" value="UniProtKB-KW"/>
</dbReference>
<dbReference type="InterPro" id="IPR006172">
    <property type="entry name" value="DNA-dir_DNA_pol_B"/>
</dbReference>
<reference evidence="12" key="1">
    <citation type="journal article" date="2019" name="Int. J. Biol. Macromol.">
        <title>Characterization and comparative analysis of six complete mitochondrial genomes from ectomycorrhizal fungi of the Lactarius genus and phylogenetic analysis of the Agaricomycetes.</title>
        <authorList>
            <person name="Li Q."/>
            <person name="Wang Q."/>
            <person name="Jin X."/>
            <person name="Chen Z."/>
            <person name="Xiong C."/>
            <person name="Li P."/>
            <person name="Liu Q."/>
            <person name="Huang W."/>
        </authorList>
    </citation>
    <scope>NUCLEOTIDE SEQUENCE</scope>
</reference>
<dbReference type="GO" id="GO:0006260">
    <property type="term" value="P:DNA replication"/>
    <property type="evidence" value="ECO:0007669"/>
    <property type="project" value="UniProtKB-KW"/>
</dbReference>
<comment type="subcellular location">
    <subcellularLocation>
        <location evidence="1">Mitochondrion</location>
    </subcellularLocation>
</comment>
<dbReference type="InterPro" id="IPR015833">
    <property type="entry name" value="DNA-dir_DNA_pol_B_mt_lin_plsmd"/>
</dbReference>
<geneLocation type="mitochondrion" evidence="12"/>
<dbReference type="PROSITE" id="PS00116">
    <property type="entry name" value="DNA_POLYMERASE_B"/>
    <property type="match status" value="1"/>
</dbReference>
<dbReference type="EC" id="2.7.7.7" evidence="10"/>
<protein>
    <recommendedName>
        <fullName evidence="10">DNA polymerase</fullName>
        <ecNumber evidence="10">2.7.7.7</ecNumber>
    </recommendedName>
</protein>
<dbReference type="SUPFAM" id="SSF56672">
    <property type="entry name" value="DNA/RNA polymerases"/>
    <property type="match status" value="1"/>
</dbReference>
<dbReference type="AlphaFoldDB" id="A0A2Z4M9E3"/>
<dbReference type="InterPro" id="IPR043502">
    <property type="entry name" value="DNA/RNA_pol_sf"/>
</dbReference>
<evidence type="ECO:0000256" key="7">
    <source>
        <dbReference type="ARBA" id="ARBA00023125"/>
    </source>
</evidence>
<dbReference type="InterPro" id="IPR023211">
    <property type="entry name" value="DNA_pol_palm_dom_sf"/>
</dbReference>
<dbReference type="GO" id="GO:0003887">
    <property type="term" value="F:DNA-directed DNA polymerase activity"/>
    <property type="evidence" value="ECO:0007669"/>
    <property type="project" value="UniProtKB-KW"/>
</dbReference>
<sequence>MTQYQNYRHYKLPITINPLEYGKLILKTDNISIMHVRVNTIAIITQFEEFNEVKLFKDGDLALIYKDHKIDESTFIRSIENSKFTFKTNKLVNIDKTTTILTAKLNYRNSIMIKNLGIRRFSKASKNIIKLRKVTSKNIWKTLTFNINNKIFSRTLLENIFNKFWNQIIHEFTENNHMFILFKIKYVNNEISTIGSLQKLSLNDKDWYISWIINNMDFKSEYYNETQIDSIIISYGFKEGQISDKNILNTNLNFQNYKNNKLVISFNPLDFGKVLTINNVDNETLYILQGKDNLIIKILNSENQNTIEIFKNGDLLIKFNDFKLSADRFVRILDNKKFYFENNKQILYTREINSKSISKLEKSKNLIHNFITLDIETYIKNNVLIPFCISIYDGKRTQSFFISDYKDSKDLIISALKSILIRKYNGFNIYIHNMAKFDIIFLLKYLVNLGNVQPIIHNGRIISINLNFGKDLEYRLQFKDSFLLLLASLSKLTKGFGVVTQKSIFPYLFVNENNLNYMGEVPDFKYFGNKISKEEYQNYISEFNSNWILRNETIKYCEIDCISLYQVIFKFSELIFSLFGKNIHKYPTLPSLAFAIFRSNFMGENTIPQLSGQIAKDIRQGYTGGSVDMYIPKNKKAVKIFGYDVNSLYPSVMLNCDMPVGKPIMFEGDIRKVDPNAFGFFYCNIIAPDKIKHPIIQTHVKTVGGIRTISPIGTWSDMLFSEEMDNAIKFGYKFEILWGYKFERKNIFKDYVDNLYSLRLNYPKSDPLNYIAKILLNSLYGRFGMDDNFSEIDIIHKDYIADFENKYFDLISAKTELEDYVLVEVKNKTEIIDETEESTHNVNVAIASAITAYSRIHMTQFKNNHNFNLYYSDTDSIYIDKALTEDLVNSKVLGRMKLEHVITKAIFLSPKVYYLETEDDKVIYKVKGLKHEVELTKTDFEQLLHKDAFLIKHQSKWFRNLGEAQINILEQVYTLKVTENKRRLIYNKNNKLVATKAYKIDKQKELR</sequence>
<dbReference type="Gene3D" id="3.30.420.10">
    <property type="entry name" value="Ribonuclease H-like superfamily/Ribonuclease H"/>
    <property type="match status" value="1"/>
</dbReference>
<dbReference type="GO" id="GO:0005739">
    <property type="term" value="C:mitochondrion"/>
    <property type="evidence" value="ECO:0007669"/>
    <property type="project" value="UniProtKB-SubCell"/>
</dbReference>
<dbReference type="Gene3D" id="3.90.1600.10">
    <property type="entry name" value="Palm domain of DNA polymerase"/>
    <property type="match status" value="2"/>
</dbReference>
<dbReference type="PANTHER" id="PTHR33568">
    <property type="entry name" value="DNA POLYMERASE"/>
    <property type="match status" value="1"/>
</dbReference>
<keyword evidence="8 12" id="KW-0496">Mitochondrion</keyword>
<keyword evidence="7 10" id="KW-0238">DNA-binding</keyword>
<keyword evidence="4 10" id="KW-0548">Nucleotidyltransferase</keyword>
<dbReference type="GO" id="GO:0000166">
    <property type="term" value="F:nucleotide binding"/>
    <property type="evidence" value="ECO:0007669"/>
    <property type="project" value="InterPro"/>
</dbReference>
<dbReference type="PIRSF" id="PIRSF006517">
    <property type="entry name" value="DPol_mt_plasmid"/>
    <property type="match status" value="1"/>
</dbReference>
<dbReference type="InterPro" id="IPR036397">
    <property type="entry name" value="RNaseH_sf"/>
</dbReference>
<evidence type="ECO:0000256" key="4">
    <source>
        <dbReference type="ARBA" id="ARBA00022695"/>
    </source>
</evidence>
<evidence type="ECO:0000256" key="5">
    <source>
        <dbReference type="ARBA" id="ARBA00022705"/>
    </source>
</evidence>
<keyword evidence="5 10" id="KW-0235">DNA replication</keyword>